<dbReference type="EMBL" id="WKFB01000016">
    <property type="protein sequence ID" value="KAF6738999.1"/>
    <property type="molecule type" value="Genomic_DNA"/>
</dbReference>
<evidence type="ECO:0000256" key="1">
    <source>
        <dbReference type="SAM" id="MobiDB-lite"/>
    </source>
</evidence>
<protein>
    <submittedName>
        <fullName evidence="2">Uncharacterized protein</fullName>
    </submittedName>
</protein>
<evidence type="ECO:0000313" key="2">
    <source>
        <dbReference type="EMBL" id="KAF6738999.1"/>
    </source>
</evidence>
<feature type="region of interest" description="Disordered" evidence="1">
    <location>
        <begin position="80"/>
        <end position="126"/>
    </location>
</feature>
<proteinExistence type="predicted"/>
<sequence length="139" mass="16193">MSAEILQNRTGRFLLIKNIRVQKEQKSSSYRNNHLGFKPSSVPGWEWNHQTHWTHRNHQNQAVHFSNDWKTFRLRSDSRETFEDKKWSPGTPQERTPLCPRRSSAPQQREVGRVSQSPAASAGWGGPLKFCKIWTGPDR</sequence>
<accession>A0A834L2A9</accession>
<dbReference type="AlphaFoldDB" id="A0A834L2A9"/>
<gene>
    <name evidence="2" type="ORF">FQA47_021774</name>
</gene>
<comment type="caution">
    <text evidence="2">The sequence shown here is derived from an EMBL/GenBank/DDBJ whole genome shotgun (WGS) entry which is preliminary data.</text>
</comment>
<name>A0A834L2A9_ORYME</name>
<reference evidence="2" key="1">
    <citation type="journal article" name="BMC Genomics">
        <title>Long-read sequencing and de novo genome assembly of marine medaka (Oryzias melastigma).</title>
        <authorList>
            <person name="Liang P."/>
            <person name="Saqib H.S.A."/>
            <person name="Ni X."/>
            <person name="Shen Y."/>
        </authorList>
    </citation>
    <scope>NUCLEOTIDE SEQUENCE</scope>
    <source>
        <strain evidence="2">Bigg-433</strain>
    </source>
</reference>
<dbReference type="Proteomes" id="UP000646548">
    <property type="component" value="Unassembled WGS sequence"/>
</dbReference>
<evidence type="ECO:0000313" key="3">
    <source>
        <dbReference type="Proteomes" id="UP000646548"/>
    </source>
</evidence>
<organism evidence="2 3">
    <name type="scientific">Oryzias melastigma</name>
    <name type="common">Marine medaka</name>
    <dbReference type="NCBI Taxonomy" id="30732"/>
    <lineage>
        <taxon>Eukaryota</taxon>
        <taxon>Metazoa</taxon>
        <taxon>Chordata</taxon>
        <taxon>Craniata</taxon>
        <taxon>Vertebrata</taxon>
        <taxon>Euteleostomi</taxon>
        <taxon>Actinopterygii</taxon>
        <taxon>Neopterygii</taxon>
        <taxon>Teleostei</taxon>
        <taxon>Neoteleostei</taxon>
        <taxon>Acanthomorphata</taxon>
        <taxon>Ovalentaria</taxon>
        <taxon>Atherinomorphae</taxon>
        <taxon>Beloniformes</taxon>
        <taxon>Adrianichthyidae</taxon>
        <taxon>Oryziinae</taxon>
        <taxon>Oryzias</taxon>
    </lineage>
</organism>